<feature type="domain" description="MOSC" evidence="1">
    <location>
        <begin position="17"/>
        <end position="167"/>
    </location>
</feature>
<name>A0A1L7XAH7_9HELO</name>
<dbReference type="EMBL" id="FJOG01000019">
    <property type="protein sequence ID" value="CZR62040.1"/>
    <property type="molecule type" value="Genomic_DNA"/>
</dbReference>
<gene>
    <name evidence="2" type="ORF">PAC_11937</name>
</gene>
<dbReference type="GO" id="GO:0030170">
    <property type="term" value="F:pyridoxal phosphate binding"/>
    <property type="evidence" value="ECO:0007669"/>
    <property type="project" value="InterPro"/>
</dbReference>
<evidence type="ECO:0000313" key="2">
    <source>
        <dbReference type="EMBL" id="CZR62040.1"/>
    </source>
</evidence>
<reference evidence="2 3" key="1">
    <citation type="submission" date="2016-03" db="EMBL/GenBank/DDBJ databases">
        <authorList>
            <person name="Ploux O."/>
        </authorList>
    </citation>
    <scope>NUCLEOTIDE SEQUENCE [LARGE SCALE GENOMIC DNA]</scope>
    <source>
        <strain evidence="2 3">UAMH 11012</strain>
    </source>
</reference>
<dbReference type="OrthoDB" id="14384at2759"/>
<dbReference type="InterPro" id="IPR005302">
    <property type="entry name" value="MoCF_Sase_C"/>
</dbReference>
<sequence>MSVLSVSMSPSHSFGKMPTSYIYLLPKRGVQGDAHSASCGTSPSSNPRQVHIIDSSLFTSLAKSSSKYPSFQLSPGSLGENITTTSLDLFSLSEGTRLHFGDHEDHPVVKVTGLREPKKRLDEWPEGLLERCAVKDKKGRKAGTKIGVYATVVKEGYVQAGCVVEVESPKTFRELGYV</sequence>
<dbReference type="Pfam" id="PF03473">
    <property type="entry name" value="MOSC"/>
    <property type="match status" value="1"/>
</dbReference>
<dbReference type="STRING" id="576137.A0A1L7XAH7"/>
<dbReference type="Gene3D" id="2.40.33.20">
    <property type="entry name" value="PK beta-barrel domain-like"/>
    <property type="match status" value="1"/>
</dbReference>
<evidence type="ECO:0000259" key="1">
    <source>
        <dbReference type="PROSITE" id="PS51340"/>
    </source>
</evidence>
<dbReference type="GO" id="GO:0003824">
    <property type="term" value="F:catalytic activity"/>
    <property type="evidence" value="ECO:0007669"/>
    <property type="project" value="InterPro"/>
</dbReference>
<evidence type="ECO:0000313" key="3">
    <source>
        <dbReference type="Proteomes" id="UP000184330"/>
    </source>
</evidence>
<dbReference type="SUPFAM" id="SSF50800">
    <property type="entry name" value="PK beta-barrel domain-like"/>
    <property type="match status" value="1"/>
</dbReference>
<dbReference type="PROSITE" id="PS51340">
    <property type="entry name" value="MOSC"/>
    <property type="match status" value="1"/>
</dbReference>
<dbReference type="PANTHER" id="PTHR36930">
    <property type="entry name" value="METAL-SULFUR CLUSTER BIOSYNTHESIS PROTEINS YUAD-RELATED"/>
    <property type="match status" value="1"/>
</dbReference>
<protein>
    <recommendedName>
        <fullName evidence="1">MOSC domain-containing protein</fullName>
    </recommendedName>
</protein>
<dbReference type="InterPro" id="IPR011037">
    <property type="entry name" value="Pyrv_Knase-like_insert_dom_sf"/>
</dbReference>
<dbReference type="Proteomes" id="UP000184330">
    <property type="component" value="Unassembled WGS sequence"/>
</dbReference>
<dbReference type="AlphaFoldDB" id="A0A1L7XAH7"/>
<accession>A0A1L7XAH7</accession>
<dbReference type="InterPro" id="IPR052716">
    <property type="entry name" value="MOSC_domain"/>
</dbReference>
<keyword evidence="3" id="KW-1185">Reference proteome</keyword>
<dbReference type="PANTHER" id="PTHR36930:SF1">
    <property type="entry name" value="MOSC DOMAIN-CONTAINING PROTEIN"/>
    <property type="match status" value="1"/>
</dbReference>
<proteinExistence type="predicted"/>
<dbReference type="GO" id="GO:0030151">
    <property type="term" value="F:molybdenum ion binding"/>
    <property type="evidence" value="ECO:0007669"/>
    <property type="project" value="InterPro"/>
</dbReference>
<organism evidence="2 3">
    <name type="scientific">Phialocephala subalpina</name>
    <dbReference type="NCBI Taxonomy" id="576137"/>
    <lineage>
        <taxon>Eukaryota</taxon>
        <taxon>Fungi</taxon>
        <taxon>Dikarya</taxon>
        <taxon>Ascomycota</taxon>
        <taxon>Pezizomycotina</taxon>
        <taxon>Leotiomycetes</taxon>
        <taxon>Helotiales</taxon>
        <taxon>Mollisiaceae</taxon>
        <taxon>Phialocephala</taxon>
        <taxon>Phialocephala fortinii species complex</taxon>
    </lineage>
</organism>